<feature type="transmembrane region" description="Helical" evidence="8">
    <location>
        <begin position="320"/>
        <end position="339"/>
    </location>
</feature>
<name>A0A1P8WS22_9PLAN</name>
<organism evidence="11 12">
    <name type="scientific">Fuerstiella marisgermanici</name>
    <dbReference type="NCBI Taxonomy" id="1891926"/>
    <lineage>
        <taxon>Bacteria</taxon>
        <taxon>Pseudomonadati</taxon>
        <taxon>Planctomycetota</taxon>
        <taxon>Planctomycetia</taxon>
        <taxon>Planctomycetales</taxon>
        <taxon>Planctomycetaceae</taxon>
        <taxon>Fuerstiella</taxon>
    </lineage>
</organism>
<dbReference type="AlphaFoldDB" id="A0A1P8WS22"/>
<feature type="transmembrane region" description="Helical" evidence="8">
    <location>
        <begin position="291"/>
        <end position="308"/>
    </location>
</feature>
<evidence type="ECO:0000256" key="1">
    <source>
        <dbReference type="ARBA" id="ARBA00004651"/>
    </source>
</evidence>
<keyword evidence="6 8" id="KW-0472">Membrane</keyword>
<dbReference type="GO" id="GO:0006465">
    <property type="term" value="P:signal peptide processing"/>
    <property type="evidence" value="ECO:0007669"/>
    <property type="project" value="TreeGrafter"/>
</dbReference>
<feature type="transmembrane region" description="Helical" evidence="8">
    <location>
        <begin position="6"/>
        <end position="26"/>
    </location>
</feature>
<dbReference type="EMBL" id="CP017641">
    <property type="protein sequence ID" value="APZ96855.1"/>
    <property type="molecule type" value="Genomic_DNA"/>
</dbReference>
<dbReference type="Pfam" id="PF06750">
    <property type="entry name" value="A24_N_bact"/>
    <property type="match status" value="1"/>
</dbReference>
<dbReference type="Gene3D" id="1.20.120.1220">
    <property type="match status" value="1"/>
</dbReference>
<dbReference type="PANTHER" id="PTHR30487">
    <property type="entry name" value="TYPE 4 PREPILIN-LIKE PROTEINS LEADER PEPTIDE-PROCESSING ENZYME"/>
    <property type="match status" value="1"/>
</dbReference>
<feature type="transmembrane region" description="Helical" evidence="8">
    <location>
        <begin position="235"/>
        <end position="255"/>
    </location>
</feature>
<evidence type="ECO:0000256" key="8">
    <source>
        <dbReference type="SAM" id="Phobius"/>
    </source>
</evidence>
<dbReference type="GO" id="GO:0005886">
    <property type="term" value="C:plasma membrane"/>
    <property type="evidence" value="ECO:0007669"/>
    <property type="project" value="UniProtKB-SubCell"/>
</dbReference>
<keyword evidence="3" id="KW-1003">Cell membrane</keyword>
<feature type="transmembrane region" description="Helical" evidence="8">
    <location>
        <begin position="267"/>
        <end position="285"/>
    </location>
</feature>
<evidence type="ECO:0000256" key="3">
    <source>
        <dbReference type="ARBA" id="ARBA00022475"/>
    </source>
</evidence>
<dbReference type="GO" id="GO:0004190">
    <property type="term" value="F:aspartic-type endopeptidase activity"/>
    <property type="evidence" value="ECO:0007669"/>
    <property type="project" value="InterPro"/>
</dbReference>
<dbReference type="STRING" id="1891926.Fuma_06529"/>
<evidence type="ECO:0000259" key="9">
    <source>
        <dbReference type="Pfam" id="PF01478"/>
    </source>
</evidence>
<dbReference type="KEGG" id="fmr:Fuma_06529"/>
<gene>
    <name evidence="11" type="primary">comC</name>
    <name evidence="11" type="ORF">Fuma_06529</name>
</gene>
<proteinExistence type="inferred from homology"/>
<keyword evidence="4 8" id="KW-0812">Transmembrane</keyword>
<keyword evidence="12" id="KW-1185">Reference proteome</keyword>
<dbReference type="Proteomes" id="UP000187735">
    <property type="component" value="Chromosome"/>
</dbReference>
<reference evidence="11 12" key="1">
    <citation type="journal article" date="2016" name="Front. Microbiol.">
        <title>Fuerstia marisgermanicae gen. nov., sp. nov., an Unusual Member of the Phylum Planctomycetes from the German Wadden Sea.</title>
        <authorList>
            <person name="Kohn T."/>
            <person name="Heuer A."/>
            <person name="Jogler M."/>
            <person name="Vollmers J."/>
            <person name="Boedeker C."/>
            <person name="Bunk B."/>
            <person name="Rast P."/>
            <person name="Borchert D."/>
            <person name="Glockner I."/>
            <person name="Freese H.M."/>
            <person name="Klenk H.P."/>
            <person name="Overmann J."/>
            <person name="Kaster A.K."/>
            <person name="Rohde M."/>
            <person name="Wiegand S."/>
            <person name="Jogler C."/>
        </authorList>
    </citation>
    <scope>NUCLEOTIDE SEQUENCE [LARGE SCALE GENOMIC DNA]</scope>
    <source>
        <strain evidence="11 12">NH11</strain>
    </source>
</reference>
<feature type="transmembrane region" description="Helical" evidence="8">
    <location>
        <begin position="345"/>
        <end position="367"/>
    </location>
</feature>
<feature type="transmembrane region" description="Helical" evidence="8">
    <location>
        <begin position="145"/>
        <end position="163"/>
    </location>
</feature>
<evidence type="ECO:0000256" key="6">
    <source>
        <dbReference type="ARBA" id="ARBA00023136"/>
    </source>
</evidence>
<feature type="domain" description="Prepilin peptidase A24 N-terminal" evidence="10">
    <location>
        <begin position="17"/>
        <end position="105"/>
    </location>
</feature>
<dbReference type="InterPro" id="IPR000045">
    <property type="entry name" value="Prepilin_IV_endopep_pep"/>
</dbReference>
<feature type="transmembrane region" description="Helical" evidence="8">
    <location>
        <begin position="84"/>
        <end position="106"/>
    </location>
</feature>
<feature type="domain" description="Prepilin type IV endopeptidase peptidase" evidence="9">
    <location>
        <begin position="237"/>
        <end position="303"/>
    </location>
</feature>
<keyword evidence="5 8" id="KW-1133">Transmembrane helix</keyword>
<feature type="region of interest" description="Disordered" evidence="7">
    <location>
        <begin position="407"/>
        <end position="433"/>
    </location>
</feature>
<feature type="transmembrane region" description="Helical" evidence="8">
    <location>
        <begin position="175"/>
        <end position="199"/>
    </location>
</feature>
<comment type="subcellular location">
    <subcellularLocation>
        <location evidence="1">Cell membrane</location>
        <topology evidence="1">Multi-pass membrane protein</topology>
    </subcellularLocation>
</comment>
<evidence type="ECO:0000256" key="2">
    <source>
        <dbReference type="ARBA" id="ARBA00005801"/>
    </source>
</evidence>
<dbReference type="InterPro" id="IPR010627">
    <property type="entry name" value="Prepilin_pept_A24_N"/>
</dbReference>
<dbReference type="InterPro" id="IPR050882">
    <property type="entry name" value="Prepilin_peptidase/N-MTase"/>
</dbReference>
<protein>
    <submittedName>
        <fullName evidence="11">Late competence protein ComC</fullName>
    </submittedName>
</protein>
<sequence length="433" mass="48485">MIGHELPMPVVLMCLFVFGAFVGRFLNVCIDRFPKHDILSDQLKSVLTRQTVCRNCQAKPTPTERIPVLGWFLAGRRCHSCRRLLPVDLPVVELMTGILFAVVYWFEIPTGANATISAGGLTSSEGPHGPEVIKNLWSPIVWLHLRYALHMLMICGLIVATDIDRKRRIIPDGSTIPIMLLALAASGIFGQLYIVPIWFQDSSMVSTLRPLMPELLKPLFVPWDASEFAREWPHWHGFLVSVFGMIVGAGSVWMVRQVGFLVLKQEAMGFGDVVLMGMIGSVIGWQPVLAVFVFAPLLAIFAAIINWVAHRDNEIPYGPFLSIATVLLLLTWPTAWPFAKRFFDMGPFLVLMAVFMIVLLAGSLQLVQILKRMLGIQTATQGDLDAEWNSADHLMYYNGERPDEQTGQWPLEQWPGARAGRGLKQSHDWKRGS</sequence>
<dbReference type="PANTHER" id="PTHR30487:SF0">
    <property type="entry name" value="PREPILIN LEADER PEPTIDASE_N-METHYLTRANSFERASE-RELATED"/>
    <property type="match status" value="1"/>
</dbReference>
<evidence type="ECO:0000256" key="7">
    <source>
        <dbReference type="SAM" id="MobiDB-lite"/>
    </source>
</evidence>
<evidence type="ECO:0000259" key="10">
    <source>
        <dbReference type="Pfam" id="PF06750"/>
    </source>
</evidence>
<dbReference type="Pfam" id="PF01478">
    <property type="entry name" value="Peptidase_A24"/>
    <property type="match status" value="1"/>
</dbReference>
<evidence type="ECO:0000256" key="5">
    <source>
        <dbReference type="ARBA" id="ARBA00022989"/>
    </source>
</evidence>
<evidence type="ECO:0000256" key="4">
    <source>
        <dbReference type="ARBA" id="ARBA00022692"/>
    </source>
</evidence>
<evidence type="ECO:0000313" key="12">
    <source>
        <dbReference type="Proteomes" id="UP000187735"/>
    </source>
</evidence>
<evidence type="ECO:0000313" key="11">
    <source>
        <dbReference type="EMBL" id="APZ96855.1"/>
    </source>
</evidence>
<accession>A0A1P8WS22</accession>
<comment type="similarity">
    <text evidence="2">Belongs to the peptidase A24 family.</text>
</comment>